<accession>A0ABP4AYA4</accession>
<keyword evidence="3" id="KW-1185">Reference proteome</keyword>
<feature type="region of interest" description="Disordered" evidence="1">
    <location>
        <begin position="36"/>
        <end position="65"/>
    </location>
</feature>
<dbReference type="Proteomes" id="UP001500418">
    <property type="component" value="Unassembled WGS sequence"/>
</dbReference>
<comment type="caution">
    <text evidence="2">The sequence shown here is derived from an EMBL/GenBank/DDBJ whole genome shotgun (WGS) entry which is preliminary data.</text>
</comment>
<gene>
    <name evidence="2" type="ORF">GCM10009575_060200</name>
</gene>
<protein>
    <submittedName>
        <fullName evidence="2">Uncharacterized protein</fullName>
    </submittedName>
</protein>
<organism evidence="2 3">
    <name type="scientific">Streptomyces rhizosphaericus</name>
    <dbReference type="NCBI Taxonomy" id="114699"/>
    <lineage>
        <taxon>Bacteria</taxon>
        <taxon>Bacillati</taxon>
        <taxon>Actinomycetota</taxon>
        <taxon>Actinomycetes</taxon>
        <taxon>Kitasatosporales</taxon>
        <taxon>Streptomycetaceae</taxon>
        <taxon>Streptomyces</taxon>
        <taxon>Streptomyces violaceusniger group</taxon>
    </lineage>
</organism>
<reference evidence="3" key="1">
    <citation type="journal article" date="2019" name="Int. J. Syst. Evol. Microbiol.">
        <title>The Global Catalogue of Microorganisms (GCM) 10K type strain sequencing project: providing services to taxonomists for standard genome sequencing and annotation.</title>
        <authorList>
            <consortium name="The Broad Institute Genomics Platform"/>
            <consortium name="The Broad Institute Genome Sequencing Center for Infectious Disease"/>
            <person name="Wu L."/>
            <person name="Ma J."/>
        </authorList>
    </citation>
    <scope>NUCLEOTIDE SEQUENCE [LARGE SCALE GENOMIC DNA]</scope>
    <source>
        <strain evidence="3">JCM 11444</strain>
    </source>
</reference>
<feature type="compositionally biased region" description="Basic and acidic residues" evidence="1">
    <location>
        <begin position="36"/>
        <end position="60"/>
    </location>
</feature>
<evidence type="ECO:0000313" key="3">
    <source>
        <dbReference type="Proteomes" id="UP001500418"/>
    </source>
</evidence>
<dbReference type="EMBL" id="BAAAID010000044">
    <property type="protein sequence ID" value="GAA0943227.1"/>
    <property type="molecule type" value="Genomic_DNA"/>
</dbReference>
<evidence type="ECO:0000313" key="2">
    <source>
        <dbReference type="EMBL" id="GAA0943227.1"/>
    </source>
</evidence>
<sequence>MERLGREQLPALSEFRIDMPVDQMCIPALDRVVRRNGEKERGEVPARGAEQHRGGHRQNDDGLGLLSESWESAGEGHALSELEERVVHVVPGLPAHA</sequence>
<name>A0ABP4AYA4_9ACTN</name>
<proteinExistence type="predicted"/>
<evidence type="ECO:0000256" key="1">
    <source>
        <dbReference type="SAM" id="MobiDB-lite"/>
    </source>
</evidence>